<evidence type="ECO:0000313" key="3">
    <source>
        <dbReference type="Proteomes" id="UP000078200"/>
    </source>
</evidence>
<feature type="region of interest" description="Disordered" evidence="1">
    <location>
        <begin position="96"/>
        <end position="125"/>
    </location>
</feature>
<feature type="compositionally biased region" description="Basic and acidic residues" evidence="1">
    <location>
        <begin position="98"/>
        <end position="109"/>
    </location>
</feature>
<protein>
    <submittedName>
        <fullName evidence="2">Uncharacterized protein</fullName>
    </submittedName>
</protein>
<dbReference type="Proteomes" id="UP000078200">
    <property type="component" value="Unassembled WGS sequence"/>
</dbReference>
<accession>A0A1A9VXD6</accession>
<sequence length="132" mass="15143">MLASVVRYIQQYKGSKQQTFKHYFIAVNTHLKAKYSQQWSLNQGKEVYSSDGLLNDLTGVATERTGNDKRHGMGKDDFKWATTGDKTWIDACNPKTADQSRKHCNEDKSKRKKRAIKGSSKQNQESIKCRHC</sequence>
<organism evidence="2 3">
    <name type="scientific">Glossina austeni</name>
    <name type="common">Savannah tsetse fly</name>
    <dbReference type="NCBI Taxonomy" id="7395"/>
    <lineage>
        <taxon>Eukaryota</taxon>
        <taxon>Metazoa</taxon>
        <taxon>Ecdysozoa</taxon>
        <taxon>Arthropoda</taxon>
        <taxon>Hexapoda</taxon>
        <taxon>Insecta</taxon>
        <taxon>Pterygota</taxon>
        <taxon>Neoptera</taxon>
        <taxon>Endopterygota</taxon>
        <taxon>Diptera</taxon>
        <taxon>Brachycera</taxon>
        <taxon>Muscomorpha</taxon>
        <taxon>Hippoboscoidea</taxon>
        <taxon>Glossinidae</taxon>
        <taxon>Glossina</taxon>
    </lineage>
</organism>
<dbReference type="AlphaFoldDB" id="A0A1A9VXD6"/>
<keyword evidence="3" id="KW-1185">Reference proteome</keyword>
<name>A0A1A9VXD6_GLOAU</name>
<reference evidence="2" key="1">
    <citation type="submission" date="2020-05" db="UniProtKB">
        <authorList>
            <consortium name="EnsemblMetazoa"/>
        </authorList>
    </citation>
    <scope>IDENTIFICATION</scope>
    <source>
        <strain evidence="2">TTRI</strain>
    </source>
</reference>
<evidence type="ECO:0000256" key="1">
    <source>
        <dbReference type="SAM" id="MobiDB-lite"/>
    </source>
</evidence>
<dbReference type="EnsemblMetazoa" id="GAUT050655-RA">
    <property type="protein sequence ID" value="GAUT050655-PA"/>
    <property type="gene ID" value="GAUT050655"/>
</dbReference>
<evidence type="ECO:0000313" key="2">
    <source>
        <dbReference type="EnsemblMetazoa" id="GAUT050655-PA"/>
    </source>
</evidence>
<dbReference type="VEuPathDB" id="VectorBase:GAUT050655"/>
<proteinExistence type="predicted"/>